<dbReference type="GO" id="GO:0003964">
    <property type="term" value="F:RNA-directed DNA polymerase activity"/>
    <property type="evidence" value="ECO:0007669"/>
    <property type="project" value="UniProtKB-KW"/>
</dbReference>
<dbReference type="PANTHER" id="PTHR34047">
    <property type="entry name" value="NUCLEAR INTRON MATURASE 1, MITOCHONDRIAL-RELATED"/>
    <property type="match status" value="1"/>
</dbReference>
<dbReference type="Proteomes" id="UP000258928">
    <property type="component" value="Unassembled WGS sequence"/>
</dbReference>
<dbReference type="GO" id="GO:0051607">
    <property type="term" value="P:defense response to virus"/>
    <property type="evidence" value="ECO:0007669"/>
    <property type="project" value="UniProtKB-KW"/>
</dbReference>
<dbReference type="RefSeq" id="WP_064168836.1">
    <property type="nucleotide sequence ID" value="NZ_JAYDGZ010000095.1"/>
</dbReference>
<dbReference type="InterPro" id="IPR000477">
    <property type="entry name" value="RT_dom"/>
</dbReference>
<evidence type="ECO:0000256" key="7">
    <source>
        <dbReference type="ARBA" id="ARBA00023118"/>
    </source>
</evidence>
<feature type="domain" description="Reverse transcriptase" evidence="10">
    <location>
        <begin position="1"/>
        <end position="238"/>
    </location>
</feature>
<evidence type="ECO:0000256" key="3">
    <source>
        <dbReference type="ARBA" id="ARBA00022695"/>
    </source>
</evidence>
<keyword evidence="3" id="KW-0548">Nucleotidyltransferase</keyword>
<evidence type="ECO:0000256" key="1">
    <source>
        <dbReference type="ARBA" id="ARBA00012493"/>
    </source>
</evidence>
<accession>A0ABD7PEY5</accession>
<dbReference type="EMBL" id="UKAS01000060">
    <property type="protein sequence ID" value="SXF99827.1"/>
    <property type="molecule type" value="Genomic_DNA"/>
</dbReference>
<keyword evidence="5" id="KW-0460">Magnesium</keyword>
<dbReference type="EC" id="2.7.7.49" evidence="1"/>
<evidence type="ECO:0000256" key="8">
    <source>
        <dbReference type="ARBA" id="ARBA00034120"/>
    </source>
</evidence>
<dbReference type="InterPro" id="IPR051083">
    <property type="entry name" value="GrpII_Intron_Splice-Mob/Def"/>
</dbReference>
<dbReference type="Pfam" id="PF00078">
    <property type="entry name" value="RVT_1"/>
    <property type="match status" value="1"/>
</dbReference>
<evidence type="ECO:0000259" key="10">
    <source>
        <dbReference type="PROSITE" id="PS50878"/>
    </source>
</evidence>
<evidence type="ECO:0000256" key="6">
    <source>
        <dbReference type="ARBA" id="ARBA00022918"/>
    </source>
</evidence>
<evidence type="ECO:0000256" key="9">
    <source>
        <dbReference type="ARBA" id="ARBA00048173"/>
    </source>
</evidence>
<gene>
    <name evidence="11" type="ORF">SAMEA3729809_05680</name>
</gene>
<organism evidence="11 12">
    <name type="scientific">Klebsiella variicola</name>
    <dbReference type="NCBI Taxonomy" id="244366"/>
    <lineage>
        <taxon>Bacteria</taxon>
        <taxon>Pseudomonadati</taxon>
        <taxon>Pseudomonadota</taxon>
        <taxon>Gammaproteobacteria</taxon>
        <taxon>Enterobacterales</taxon>
        <taxon>Enterobacteriaceae</taxon>
        <taxon>Klebsiella/Raoultella group</taxon>
        <taxon>Klebsiella</taxon>
        <taxon>Klebsiella pneumoniae complex</taxon>
    </lineage>
</organism>
<comment type="caution">
    <text evidence="11">The sequence shown here is derived from an EMBL/GenBank/DDBJ whole genome shotgun (WGS) entry which is preliminary data.</text>
</comment>
<reference evidence="11 12" key="1">
    <citation type="submission" date="2018-08" db="EMBL/GenBank/DDBJ databases">
        <authorList>
            <consortium name="Pathogen Informatics"/>
        </authorList>
    </citation>
    <scope>NUCLEOTIDE SEQUENCE [LARGE SCALE GENOMIC DNA]</scope>
    <source>
        <strain evidence="11 12">EuSCAPE_TR218</strain>
    </source>
</reference>
<dbReference type="PROSITE" id="PS50878">
    <property type="entry name" value="RT_POL"/>
    <property type="match status" value="1"/>
</dbReference>
<sequence>MSYLVKEVDSKDVFFFKKVLRKKNKSRVIYSVDDKSSSIYKDMEKSISKRFICEMSKKENFLIKKVPYAYYPGRSANQNAKAHQPFDFTLSMDIRDHFTSITPKMVDWLLTPRELYLCFIDGSLPQGLSTSPVISNIAMMEVDRAILSELSNVVSNGSEPINGFVYRIKNFRYTRYSDDLVVSFNLHEPSMHLHRRIFLYIEALISKTIRQFGFEPNNNKVKMQNEKSGFRVITGVSVSREIIKPTRKTKRKLRSAIHNANIDNAIGLYNWIKLVSRT</sequence>
<keyword evidence="2" id="KW-0808">Transferase</keyword>
<dbReference type="InterPro" id="IPR043502">
    <property type="entry name" value="DNA/RNA_pol_sf"/>
</dbReference>
<evidence type="ECO:0000313" key="11">
    <source>
        <dbReference type="EMBL" id="SXF99827.1"/>
    </source>
</evidence>
<proteinExistence type="inferred from homology"/>
<comment type="catalytic activity">
    <reaction evidence="9">
        <text>DNA(n) + a 2'-deoxyribonucleoside 5'-triphosphate = DNA(n+1) + diphosphate</text>
        <dbReference type="Rhea" id="RHEA:22508"/>
        <dbReference type="Rhea" id="RHEA-COMP:17339"/>
        <dbReference type="Rhea" id="RHEA-COMP:17340"/>
        <dbReference type="ChEBI" id="CHEBI:33019"/>
        <dbReference type="ChEBI" id="CHEBI:61560"/>
        <dbReference type="ChEBI" id="CHEBI:173112"/>
        <dbReference type="EC" id="2.7.7.49"/>
    </reaction>
</comment>
<dbReference type="GO" id="GO:0046872">
    <property type="term" value="F:metal ion binding"/>
    <property type="evidence" value="ECO:0007669"/>
    <property type="project" value="UniProtKB-KW"/>
</dbReference>
<evidence type="ECO:0000256" key="4">
    <source>
        <dbReference type="ARBA" id="ARBA00022723"/>
    </source>
</evidence>
<dbReference type="InterPro" id="IPR000123">
    <property type="entry name" value="Reverse_transcriptase_msDNA"/>
</dbReference>
<keyword evidence="7" id="KW-0051">Antiviral defense</keyword>
<dbReference type="AlphaFoldDB" id="A0ABD7PEY5"/>
<keyword evidence="4" id="KW-0479">Metal-binding</keyword>
<evidence type="ECO:0000313" key="12">
    <source>
        <dbReference type="Proteomes" id="UP000258928"/>
    </source>
</evidence>
<protein>
    <recommendedName>
        <fullName evidence="1">RNA-directed DNA polymerase</fullName>
        <ecNumber evidence="1">2.7.7.49</ecNumber>
    </recommendedName>
</protein>
<comment type="similarity">
    <text evidence="8">Belongs to the bacterial reverse transcriptase family.</text>
</comment>
<evidence type="ECO:0000256" key="2">
    <source>
        <dbReference type="ARBA" id="ARBA00022679"/>
    </source>
</evidence>
<dbReference type="SUPFAM" id="SSF56672">
    <property type="entry name" value="DNA/RNA polymerases"/>
    <property type="match status" value="1"/>
</dbReference>
<evidence type="ECO:0000256" key="5">
    <source>
        <dbReference type="ARBA" id="ARBA00022842"/>
    </source>
</evidence>
<dbReference type="PRINTS" id="PR00866">
    <property type="entry name" value="RNADNAPOLMS"/>
</dbReference>
<keyword evidence="6 11" id="KW-0695">RNA-directed DNA polymerase</keyword>
<name>A0ABD7PEY5_KLEVA</name>